<dbReference type="PROSITE" id="PS50885">
    <property type="entry name" value="HAMP"/>
    <property type="match status" value="1"/>
</dbReference>
<name>A0ABU5IHC1_9BURK</name>
<dbReference type="PANTHER" id="PTHR43531:SF14">
    <property type="entry name" value="METHYL-ACCEPTING CHEMOTAXIS PROTEIN I-RELATED"/>
    <property type="match status" value="1"/>
</dbReference>
<dbReference type="InterPro" id="IPR051310">
    <property type="entry name" value="MCP_chemotaxis"/>
</dbReference>
<evidence type="ECO:0000256" key="5">
    <source>
        <dbReference type="SAM" id="Phobius"/>
    </source>
</evidence>
<dbReference type="InterPro" id="IPR004089">
    <property type="entry name" value="MCPsignal_dom"/>
</dbReference>
<dbReference type="Gene3D" id="1.10.287.950">
    <property type="entry name" value="Methyl-accepting chemotaxis protein"/>
    <property type="match status" value="1"/>
</dbReference>
<dbReference type="CDD" id="cd06225">
    <property type="entry name" value="HAMP"/>
    <property type="match status" value="1"/>
</dbReference>
<sequence length="581" mass="61381">MDFLNRFRIGARLGWGFGAVLALLCVMAAAALFELTALAGVSRYYAANLVPSFEAEHKVAMALGAMRRFESQHIMVNTVAEMDDMEHRVAEQQQLLARTLEHYEKTLISGEEDRRLLGAVHSALTAYYAVWDQIRPLSRETANNPAATEKAQKLLFGPSREAYARADEALQHWWSHNSQLAEAQEVKAESTEAQGRWMLLGVAVLALLLGVLAAVVITRSITHPMAQAVDAAEAVAQGDLSRRIEASGKDETAQLLRSLSHMNQRLADLVRQVRSGSDAIATGSHEVAAGSTDLSQRTEKQAASLQETAASMEQLSSTVKHNADTAQQASQMAASASGAARHGGQTVAAVVATMQEISDSSRKIEDIIGVIDGIAFQTNILALNAAVEAARAGEQGRGFAVVAGEVRSLAQRSAEAAKQIKGLIADSVGKVQTGSQLVGDAGSTMQDLVSQVQRVSDLLGEISSASVEQTSGIGQVSQAVSQLDEVTQQNAALVEESTAAADSLNMQAKRLVELVRTFKLDHEAPAAALAPQAPLAPAPAARVLAQRTIAKAHVSSRSARPVAASPSSGGGSGSGDEWTSF</sequence>
<organism evidence="8 9">
    <name type="scientific">Azohydromonas lata</name>
    <dbReference type="NCBI Taxonomy" id="45677"/>
    <lineage>
        <taxon>Bacteria</taxon>
        <taxon>Pseudomonadati</taxon>
        <taxon>Pseudomonadota</taxon>
        <taxon>Betaproteobacteria</taxon>
        <taxon>Burkholderiales</taxon>
        <taxon>Sphaerotilaceae</taxon>
        <taxon>Azohydromonas</taxon>
    </lineage>
</organism>
<keyword evidence="1" id="KW-0488">Methylation</keyword>
<dbReference type="Pfam" id="PF00672">
    <property type="entry name" value="HAMP"/>
    <property type="match status" value="1"/>
</dbReference>
<dbReference type="InterPro" id="IPR004090">
    <property type="entry name" value="Chemotax_Me-accpt_rcpt"/>
</dbReference>
<keyword evidence="9" id="KW-1185">Reference proteome</keyword>
<dbReference type="SMART" id="SM00283">
    <property type="entry name" value="MA"/>
    <property type="match status" value="1"/>
</dbReference>
<feature type="domain" description="HAMP" evidence="7">
    <location>
        <begin position="219"/>
        <end position="271"/>
    </location>
</feature>
<evidence type="ECO:0000313" key="9">
    <source>
        <dbReference type="Proteomes" id="UP001293718"/>
    </source>
</evidence>
<dbReference type="Pfam" id="PF12729">
    <property type="entry name" value="4HB_MCP_1"/>
    <property type="match status" value="1"/>
</dbReference>
<evidence type="ECO:0000259" key="6">
    <source>
        <dbReference type="PROSITE" id="PS50111"/>
    </source>
</evidence>
<dbReference type="InterPro" id="IPR003660">
    <property type="entry name" value="HAMP_dom"/>
</dbReference>
<accession>A0ABU5IHC1</accession>
<comment type="caution">
    <text evidence="8">The sequence shown here is derived from an EMBL/GenBank/DDBJ whole genome shotgun (WGS) entry which is preliminary data.</text>
</comment>
<dbReference type="PANTHER" id="PTHR43531">
    <property type="entry name" value="PROTEIN ICFG"/>
    <property type="match status" value="1"/>
</dbReference>
<feature type="region of interest" description="Disordered" evidence="4">
    <location>
        <begin position="553"/>
        <end position="581"/>
    </location>
</feature>
<evidence type="ECO:0000256" key="2">
    <source>
        <dbReference type="ARBA" id="ARBA00029447"/>
    </source>
</evidence>
<dbReference type="EMBL" id="JAXOJX010000031">
    <property type="protein sequence ID" value="MDZ5458547.1"/>
    <property type="molecule type" value="Genomic_DNA"/>
</dbReference>
<dbReference type="InterPro" id="IPR024478">
    <property type="entry name" value="HlyB_4HB_MCP"/>
</dbReference>
<evidence type="ECO:0000313" key="8">
    <source>
        <dbReference type="EMBL" id="MDZ5458547.1"/>
    </source>
</evidence>
<dbReference type="RefSeq" id="WP_322466604.1">
    <property type="nucleotide sequence ID" value="NZ_JAXOJX010000031.1"/>
</dbReference>
<feature type="transmembrane region" description="Helical" evidence="5">
    <location>
        <begin position="12"/>
        <end position="33"/>
    </location>
</feature>
<comment type="similarity">
    <text evidence="2">Belongs to the methyl-accepting chemotaxis (MCP) protein family.</text>
</comment>
<keyword evidence="5" id="KW-1133">Transmembrane helix</keyword>
<feature type="compositionally biased region" description="Low complexity" evidence="4">
    <location>
        <begin position="555"/>
        <end position="567"/>
    </location>
</feature>
<evidence type="ECO:0000256" key="1">
    <source>
        <dbReference type="ARBA" id="ARBA00022481"/>
    </source>
</evidence>
<keyword evidence="5" id="KW-0472">Membrane</keyword>
<dbReference type="SMART" id="SM00304">
    <property type="entry name" value="HAMP"/>
    <property type="match status" value="1"/>
</dbReference>
<reference evidence="8 9" key="1">
    <citation type="submission" date="2023-11" db="EMBL/GenBank/DDBJ databases">
        <title>Draft genome of Azohydromonas lata strain H1 (DSM1123), a polyhydroxyalkanoate producer.</title>
        <authorList>
            <person name="Traversa D."/>
            <person name="D'Addabbo P."/>
            <person name="Pazzani C."/>
            <person name="Manzari C."/>
            <person name="Chiara M."/>
            <person name="Scrascia M."/>
        </authorList>
    </citation>
    <scope>NUCLEOTIDE SEQUENCE [LARGE SCALE GENOMIC DNA]</scope>
    <source>
        <strain evidence="8 9">H1</strain>
    </source>
</reference>
<keyword evidence="3" id="KW-0807">Transducer</keyword>
<dbReference type="PROSITE" id="PS50111">
    <property type="entry name" value="CHEMOTAXIS_TRANSDUC_2"/>
    <property type="match status" value="1"/>
</dbReference>
<feature type="transmembrane region" description="Helical" evidence="5">
    <location>
        <begin position="197"/>
        <end position="217"/>
    </location>
</feature>
<feature type="domain" description="Methyl-accepting transducer" evidence="6">
    <location>
        <begin position="276"/>
        <end position="505"/>
    </location>
</feature>
<dbReference type="Proteomes" id="UP001293718">
    <property type="component" value="Unassembled WGS sequence"/>
</dbReference>
<dbReference type="PRINTS" id="PR00260">
    <property type="entry name" value="CHEMTRNSDUCR"/>
</dbReference>
<dbReference type="Pfam" id="PF00015">
    <property type="entry name" value="MCPsignal"/>
    <property type="match status" value="1"/>
</dbReference>
<proteinExistence type="inferred from homology"/>
<evidence type="ECO:0000256" key="4">
    <source>
        <dbReference type="SAM" id="MobiDB-lite"/>
    </source>
</evidence>
<evidence type="ECO:0000256" key="3">
    <source>
        <dbReference type="PROSITE-ProRule" id="PRU00284"/>
    </source>
</evidence>
<dbReference type="SUPFAM" id="SSF58104">
    <property type="entry name" value="Methyl-accepting chemotaxis protein (MCP) signaling domain"/>
    <property type="match status" value="1"/>
</dbReference>
<dbReference type="CDD" id="cd11386">
    <property type="entry name" value="MCP_signal"/>
    <property type="match status" value="1"/>
</dbReference>
<gene>
    <name evidence="8" type="ORF">SM757_18365</name>
</gene>
<evidence type="ECO:0000259" key="7">
    <source>
        <dbReference type="PROSITE" id="PS50885"/>
    </source>
</evidence>
<protein>
    <submittedName>
        <fullName evidence="8">Methyl-accepting chemotaxis protein</fullName>
    </submittedName>
</protein>
<keyword evidence="5" id="KW-0812">Transmembrane</keyword>